<gene>
    <name evidence="1" type="ORF">CY34DRAFT_806489</name>
</gene>
<organism evidence="1 2">
    <name type="scientific">Suillus luteus UH-Slu-Lm8-n1</name>
    <dbReference type="NCBI Taxonomy" id="930992"/>
    <lineage>
        <taxon>Eukaryota</taxon>
        <taxon>Fungi</taxon>
        <taxon>Dikarya</taxon>
        <taxon>Basidiomycota</taxon>
        <taxon>Agaricomycotina</taxon>
        <taxon>Agaricomycetes</taxon>
        <taxon>Agaricomycetidae</taxon>
        <taxon>Boletales</taxon>
        <taxon>Suillineae</taxon>
        <taxon>Suillaceae</taxon>
        <taxon>Suillus</taxon>
    </lineage>
</organism>
<dbReference type="HOGENOM" id="CLU_2016729_0_0_1"/>
<reference evidence="1 2" key="1">
    <citation type="submission" date="2014-04" db="EMBL/GenBank/DDBJ databases">
        <authorList>
            <consortium name="DOE Joint Genome Institute"/>
            <person name="Kuo A."/>
            <person name="Ruytinx J."/>
            <person name="Rineau F."/>
            <person name="Colpaert J."/>
            <person name="Kohler A."/>
            <person name="Nagy L.G."/>
            <person name="Floudas D."/>
            <person name="Copeland A."/>
            <person name="Barry K.W."/>
            <person name="Cichocki N."/>
            <person name="Veneault-Fourrey C."/>
            <person name="LaButti K."/>
            <person name="Lindquist E.A."/>
            <person name="Lipzen A."/>
            <person name="Lundell T."/>
            <person name="Morin E."/>
            <person name="Murat C."/>
            <person name="Sun H."/>
            <person name="Tunlid A."/>
            <person name="Henrissat B."/>
            <person name="Grigoriev I.V."/>
            <person name="Hibbett D.S."/>
            <person name="Martin F."/>
            <person name="Nordberg H.P."/>
            <person name="Cantor M.N."/>
            <person name="Hua S.X."/>
        </authorList>
    </citation>
    <scope>NUCLEOTIDE SEQUENCE [LARGE SCALE GENOMIC DNA]</scope>
    <source>
        <strain evidence="1 2">UH-Slu-Lm8-n1</strain>
    </source>
</reference>
<proteinExistence type="predicted"/>
<protein>
    <submittedName>
        <fullName evidence="1">Uncharacterized protein</fullName>
    </submittedName>
</protein>
<dbReference type="InParanoid" id="A0A0D0AGZ5"/>
<keyword evidence="2" id="KW-1185">Reference proteome</keyword>
<evidence type="ECO:0000313" key="2">
    <source>
        <dbReference type="Proteomes" id="UP000054485"/>
    </source>
</evidence>
<reference evidence="2" key="2">
    <citation type="submission" date="2015-01" db="EMBL/GenBank/DDBJ databases">
        <title>Evolutionary Origins and Diversification of the Mycorrhizal Mutualists.</title>
        <authorList>
            <consortium name="DOE Joint Genome Institute"/>
            <consortium name="Mycorrhizal Genomics Consortium"/>
            <person name="Kohler A."/>
            <person name="Kuo A."/>
            <person name="Nagy L.G."/>
            <person name="Floudas D."/>
            <person name="Copeland A."/>
            <person name="Barry K.W."/>
            <person name="Cichocki N."/>
            <person name="Veneault-Fourrey C."/>
            <person name="LaButti K."/>
            <person name="Lindquist E.A."/>
            <person name="Lipzen A."/>
            <person name="Lundell T."/>
            <person name="Morin E."/>
            <person name="Murat C."/>
            <person name="Riley R."/>
            <person name="Ohm R."/>
            <person name="Sun H."/>
            <person name="Tunlid A."/>
            <person name="Henrissat B."/>
            <person name="Grigoriev I.V."/>
            <person name="Hibbett D.S."/>
            <person name="Martin F."/>
        </authorList>
    </citation>
    <scope>NUCLEOTIDE SEQUENCE [LARGE SCALE GENOMIC DNA]</scope>
    <source>
        <strain evidence="2">UH-Slu-Lm8-n1</strain>
    </source>
</reference>
<accession>A0A0D0AGZ5</accession>
<evidence type="ECO:0000313" key="1">
    <source>
        <dbReference type="EMBL" id="KIK41076.1"/>
    </source>
</evidence>
<sequence>MKTQYVHKLILGIARWTYCLIDLSRFRVGPGGGRVYLLYSRRKRKSGIKVTETTIERVKGRDVDDTFLLFAKVWRHGSRHGAEKIRVVEEAPLDWCAKDWLALQPGKWRALDEPERERQVRPN</sequence>
<dbReference type="Proteomes" id="UP000054485">
    <property type="component" value="Unassembled WGS sequence"/>
</dbReference>
<dbReference type="EMBL" id="KN835280">
    <property type="protein sequence ID" value="KIK41076.1"/>
    <property type="molecule type" value="Genomic_DNA"/>
</dbReference>
<name>A0A0D0AGZ5_9AGAM</name>
<dbReference type="OrthoDB" id="10375093at2759"/>
<dbReference type="AlphaFoldDB" id="A0A0D0AGZ5"/>